<dbReference type="EMBL" id="LNKT01000001">
    <property type="protein sequence ID" value="KYJ87639.1"/>
    <property type="molecule type" value="Genomic_DNA"/>
</dbReference>
<evidence type="ECO:0000313" key="8">
    <source>
        <dbReference type="EMBL" id="KYJ87639.1"/>
    </source>
</evidence>
<reference evidence="8 9" key="1">
    <citation type="submission" date="2015-11" db="EMBL/GenBank/DDBJ databases">
        <title>Draft genome of Sulfurovum riftiae 1812E, a member of the Epsilonproteobacteria isolated from the tube of the deep-sea hydrothermal vent tubewom Riftia pachyptila.</title>
        <authorList>
            <person name="Vetriani C."/>
            <person name="Giovannelli D."/>
        </authorList>
    </citation>
    <scope>NUCLEOTIDE SEQUENCE [LARGE SCALE GENOMIC DNA]</scope>
    <source>
        <strain evidence="8 9">1812E</strain>
    </source>
</reference>
<dbReference type="STRING" id="1630136.AS592_11135"/>
<feature type="domain" description="4Fe-4S ferredoxin-type" evidence="7">
    <location>
        <begin position="76"/>
        <end position="108"/>
    </location>
</feature>
<protein>
    <recommendedName>
        <fullName evidence="7">4Fe-4S ferredoxin-type domain-containing protein</fullName>
    </recommendedName>
</protein>
<keyword evidence="3" id="KW-0677">Repeat</keyword>
<dbReference type="InterPro" id="IPR017896">
    <property type="entry name" value="4Fe4S_Fe-S-bd"/>
</dbReference>
<dbReference type="InterPro" id="IPR017900">
    <property type="entry name" value="4Fe4S_Fe_S_CS"/>
</dbReference>
<evidence type="ECO:0000259" key="7">
    <source>
        <dbReference type="PROSITE" id="PS51379"/>
    </source>
</evidence>
<organism evidence="8 9">
    <name type="scientific">Sulfurovum riftiae</name>
    <dbReference type="NCBI Taxonomy" id="1630136"/>
    <lineage>
        <taxon>Bacteria</taxon>
        <taxon>Pseudomonadati</taxon>
        <taxon>Campylobacterota</taxon>
        <taxon>Epsilonproteobacteria</taxon>
        <taxon>Campylobacterales</taxon>
        <taxon>Sulfurovaceae</taxon>
        <taxon>Sulfurovum</taxon>
    </lineage>
</organism>
<gene>
    <name evidence="8" type="ORF">AS592_11135</name>
</gene>
<evidence type="ECO:0000256" key="2">
    <source>
        <dbReference type="ARBA" id="ARBA00022723"/>
    </source>
</evidence>
<dbReference type="GO" id="GO:0046872">
    <property type="term" value="F:metal ion binding"/>
    <property type="evidence" value="ECO:0007669"/>
    <property type="project" value="UniProtKB-KW"/>
</dbReference>
<dbReference type="RefSeq" id="WP_067328639.1">
    <property type="nucleotide sequence ID" value="NZ_LNKT01000001.1"/>
</dbReference>
<dbReference type="GO" id="GO:0003954">
    <property type="term" value="F:NADH dehydrogenase activity"/>
    <property type="evidence" value="ECO:0007669"/>
    <property type="project" value="TreeGrafter"/>
</dbReference>
<dbReference type="PANTHER" id="PTHR10849:SF35">
    <property type="entry name" value="FORMATE HYDROGENLYASE SUBUNIT 6-RELATED"/>
    <property type="match status" value="1"/>
</dbReference>
<proteinExistence type="predicted"/>
<dbReference type="Proteomes" id="UP000075359">
    <property type="component" value="Unassembled WGS sequence"/>
</dbReference>
<dbReference type="GO" id="GO:0009060">
    <property type="term" value="P:aerobic respiration"/>
    <property type="evidence" value="ECO:0007669"/>
    <property type="project" value="TreeGrafter"/>
</dbReference>
<evidence type="ECO:0000256" key="5">
    <source>
        <dbReference type="ARBA" id="ARBA00023014"/>
    </source>
</evidence>
<comment type="caution">
    <text evidence="8">The sequence shown here is derived from an EMBL/GenBank/DDBJ whole genome shotgun (WGS) entry which is preliminary data.</text>
</comment>
<dbReference type="PROSITE" id="PS00198">
    <property type="entry name" value="4FE4S_FER_1"/>
    <property type="match status" value="2"/>
</dbReference>
<evidence type="ECO:0000256" key="1">
    <source>
        <dbReference type="ARBA" id="ARBA00022485"/>
    </source>
</evidence>
<accession>A0A151CJG5</accession>
<sequence length="195" mass="21743">MLLIDIMKKVLRVSKALMVKSPAQVDVRYQAMHNPERYRGEHRIDYETCIGCDSCNKICPTHAITMKKLPFKKQNIVPEVNLSVCIFCGLCEDVCPTKPEKSIVLSGGRYDMLSGGWHEDQNDFWVHVDIPQSYIDSRLEEEEAVRVKKELAAKKKAAEAKAKAEAEAKGETLEEAEAKKPASDGTPDFTAGGES</sequence>
<keyword evidence="4" id="KW-0408">Iron</keyword>
<dbReference type="PANTHER" id="PTHR10849">
    <property type="entry name" value="NADH DEHYDROGENASE UBIQUINONE IRON-SULFUR PROTEIN 8, MITOCHONDRIAL"/>
    <property type="match status" value="1"/>
</dbReference>
<evidence type="ECO:0000256" key="6">
    <source>
        <dbReference type="SAM" id="MobiDB-lite"/>
    </source>
</evidence>
<dbReference type="GO" id="GO:0051539">
    <property type="term" value="F:4 iron, 4 sulfur cluster binding"/>
    <property type="evidence" value="ECO:0007669"/>
    <property type="project" value="UniProtKB-KW"/>
</dbReference>
<keyword evidence="5" id="KW-0411">Iron-sulfur</keyword>
<feature type="compositionally biased region" description="Basic and acidic residues" evidence="6">
    <location>
        <begin position="159"/>
        <end position="182"/>
    </location>
</feature>
<keyword evidence="1" id="KW-0004">4Fe-4S</keyword>
<keyword evidence="9" id="KW-1185">Reference proteome</keyword>
<feature type="domain" description="4Fe-4S ferredoxin-type" evidence="7">
    <location>
        <begin position="40"/>
        <end position="69"/>
    </location>
</feature>
<dbReference type="Pfam" id="PF12838">
    <property type="entry name" value="Fer4_7"/>
    <property type="match status" value="1"/>
</dbReference>
<dbReference type="SUPFAM" id="SSF54862">
    <property type="entry name" value="4Fe-4S ferredoxins"/>
    <property type="match status" value="1"/>
</dbReference>
<dbReference type="PROSITE" id="PS51379">
    <property type="entry name" value="4FE4S_FER_2"/>
    <property type="match status" value="2"/>
</dbReference>
<feature type="region of interest" description="Disordered" evidence="6">
    <location>
        <begin position="159"/>
        <end position="195"/>
    </location>
</feature>
<dbReference type="Gene3D" id="3.30.70.3270">
    <property type="match status" value="1"/>
</dbReference>
<name>A0A151CJG5_9BACT</name>
<evidence type="ECO:0000256" key="4">
    <source>
        <dbReference type="ARBA" id="ARBA00023004"/>
    </source>
</evidence>
<dbReference type="GO" id="GO:0016020">
    <property type="term" value="C:membrane"/>
    <property type="evidence" value="ECO:0007669"/>
    <property type="project" value="InterPro"/>
</dbReference>
<dbReference type="InterPro" id="IPR010226">
    <property type="entry name" value="NADH_quinone_OxRdtase_chainI"/>
</dbReference>
<evidence type="ECO:0000313" key="9">
    <source>
        <dbReference type="Proteomes" id="UP000075359"/>
    </source>
</evidence>
<keyword evidence="2" id="KW-0479">Metal-binding</keyword>
<dbReference type="AlphaFoldDB" id="A0A151CJG5"/>
<evidence type="ECO:0000256" key="3">
    <source>
        <dbReference type="ARBA" id="ARBA00022737"/>
    </source>
</evidence>